<dbReference type="Proteomes" id="UP000290289">
    <property type="component" value="Chromosome 3"/>
</dbReference>
<name>A0A498KBE6_MALDO</name>
<feature type="domain" description="DUF4219" evidence="1">
    <location>
        <begin position="10"/>
        <end position="36"/>
    </location>
</feature>
<dbReference type="InterPro" id="IPR025314">
    <property type="entry name" value="DUF4219"/>
</dbReference>
<evidence type="ECO:0000313" key="2">
    <source>
        <dbReference type="EMBL" id="RXI04828.1"/>
    </source>
</evidence>
<gene>
    <name evidence="2" type="ORF">DVH24_039102</name>
</gene>
<proteinExistence type="predicted"/>
<evidence type="ECO:0000313" key="3">
    <source>
        <dbReference type="Proteomes" id="UP000290289"/>
    </source>
</evidence>
<dbReference type="AlphaFoldDB" id="A0A498KBE6"/>
<sequence length="76" mass="8873">MAATVVLTVLNRKNYDDWNSRIKTYLLAEDLWDIVEGTYELPREEDAEAERKDWKNNVKALYAIQSSCGDDTYKII</sequence>
<reference evidence="2 3" key="1">
    <citation type="submission" date="2018-10" db="EMBL/GenBank/DDBJ databases">
        <title>A high-quality apple genome assembly.</title>
        <authorList>
            <person name="Hu J."/>
        </authorList>
    </citation>
    <scope>NUCLEOTIDE SEQUENCE [LARGE SCALE GENOMIC DNA]</scope>
    <source>
        <strain evidence="3">cv. HFTH1</strain>
        <tissue evidence="2">Young leaf</tissue>
    </source>
</reference>
<dbReference type="Pfam" id="PF13961">
    <property type="entry name" value="DUF4219"/>
    <property type="match status" value="1"/>
</dbReference>
<comment type="caution">
    <text evidence="2">The sequence shown here is derived from an EMBL/GenBank/DDBJ whole genome shotgun (WGS) entry which is preliminary data.</text>
</comment>
<accession>A0A498KBE6</accession>
<protein>
    <recommendedName>
        <fullName evidence="1">DUF4219 domain-containing protein</fullName>
    </recommendedName>
</protein>
<evidence type="ECO:0000259" key="1">
    <source>
        <dbReference type="Pfam" id="PF13961"/>
    </source>
</evidence>
<keyword evidence="3" id="KW-1185">Reference proteome</keyword>
<dbReference type="EMBL" id="RDQH01000329">
    <property type="protein sequence ID" value="RXI04828.1"/>
    <property type="molecule type" value="Genomic_DNA"/>
</dbReference>
<organism evidence="2 3">
    <name type="scientific">Malus domestica</name>
    <name type="common">Apple</name>
    <name type="synonym">Pyrus malus</name>
    <dbReference type="NCBI Taxonomy" id="3750"/>
    <lineage>
        <taxon>Eukaryota</taxon>
        <taxon>Viridiplantae</taxon>
        <taxon>Streptophyta</taxon>
        <taxon>Embryophyta</taxon>
        <taxon>Tracheophyta</taxon>
        <taxon>Spermatophyta</taxon>
        <taxon>Magnoliopsida</taxon>
        <taxon>eudicotyledons</taxon>
        <taxon>Gunneridae</taxon>
        <taxon>Pentapetalae</taxon>
        <taxon>rosids</taxon>
        <taxon>fabids</taxon>
        <taxon>Rosales</taxon>
        <taxon>Rosaceae</taxon>
        <taxon>Amygdaloideae</taxon>
        <taxon>Maleae</taxon>
        <taxon>Malus</taxon>
    </lineage>
</organism>